<keyword evidence="8" id="KW-1185">Reference proteome</keyword>
<name>A0A211ZV81_9PROT</name>
<dbReference type="SUPFAM" id="SSF51197">
    <property type="entry name" value="Clavaminate synthase-like"/>
    <property type="match status" value="1"/>
</dbReference>
<evidence type="ECO:0000256" key="3">
    <source>
        <dbReference type="ARBA" id="ARBA00022964"/>
    </source>
</evidence>
<proteinExistence type="inferred from homology"/>
<dbReference type="InterPro" id="IPR003819">
    <property type="entry name" value="TauD/TfdA-like"/>
</dbReference>
<evidence type="ECO:0000259" key="6">
    <source>
        <dbReference type="Pfam" id="PF02668"/>
    </source>
</evidence>
<evidence type="ECO:0000256" key="4">
    <source>
        <dbReference type="ARBA" id="ARBA00023002"/>
    </source>
</evidence>
<comment type="caution">
    <text evidence="7">The sequence shown here is derived from an EMBL/GenBank/DDBJ whole genome shotgun (WGS) entry which is preliminary data.</text>
</comment>
<evidence type="ECO:0000313" key="7">
    <source>
        <dbReference type="EMBL" id="OWJ69180.1"/>
    </source>
</evidence>
<dbReference type="InterPro" id="IPR042098">
    <property type="entry name" value="TauD-like_sf"/>
</dbReference>
<dbReference type="GO" id="GO:0016706">
    <property type="term" value="F:2-oxoglutarate-dependent dioxygenase activity"/>
    <property type="evidence" value="ECO:0007669"/>
    <property type="project" value="TreeGrafter"/>
</dbReference>
<evidence type="ECO:0000256" key="5">
    <source>
        <dbReference type="ARBA" id="ARBA00023004"/>
    </source>
</evidence>
<gene>
    <name evidence="7" type="ORF">BWR60_01215</name>
</gene>
<organism evidence="7 8">
    <name type="scientific">Inquilinus limosus</name>
    <dbReference type="NCBI Taxonomy" id="171674"/>
    <lineage>
        <taxon>Bacteria</taxon>
        <taxon>Pseudomonadati</taxon>
        <taxon>Pseudomonadota</taxon>
        <taxon>Alphaproteobacteria</taxon>
        <taxon>Rhodospirillales</taxon>
        <taxon>Rhodospirillaceae</taxon>
        <taxon>Inquilinus</taxon>
    </lineage>
</organism>
<dbReference type="GO" id="GO:0005737">
    <property type="term" value="C:cytoplasm"/>
    <property type="evidence" value="ECO:0007669"/>
    <property type="project" value="TreeGrafter"/>
</dbReference>
<evidence type="ECO:0000313" key="8">
    <source>
        <dbReference type="Proteomes" id="UP000196655"/>
    </source>
</evidence>
<evidence type="ECO:0000256" key="1">
    <source>
        <dbReference type="ARBA" id="ARBA00005896"/>
    </source>
</evidence>
<dbReference type="Pfam" id="PF02668">
    <property type="entry name" value="TauD"/>
    <property type="match status" value="1"/>
</dbReference>
<reference evidence="8" key="1">
    <citation type="submission" date="2017-05" db="EMBL/GenBank/DDBJ databases">
        <authorList>
            <person name="Macchi M."/>
            <person name="Festa S."/>
            <person name="Coppotelli B.M."/>
            <person name="Morelli I.S."/>
        </authorList>
    </citation>
    <scope>NUCLEOTIDE SEQUENCE [LARGE SCALE GENOMIC DNA]</scope>
    <source>
        <strain evidence="8">I</strain>
    </source>
</reference>
<keyword evidence="5" id="KW-0408">Iron</keyword>
<feature type="domain" description="TauD/TfdA-like" evidence="6">
    <location>
        <begin position="16"/>
        <end position="273"/>
    </location>
</feature>
<keyword evidence="4" id="KW-0560">Oxidoreductase</keyword>
<sequence>MSAAVQLQERSEASLDIRPLQPTIGAEIAGVDLRQPLSDAVRDEIRAAVLKHKVVFFRDQDLIREQHEAFAKQFGPLYTHPSTTSVAQVPAIHQIVPHEVKPVIADPKAAFRDGYHTDTSWRLVPAWGAVLRAVNLPPVGGDTIWVDAGLAYRELSDELKQRLDGLHVTHDFRSSLNRAGHDYPIVAHPIVRTHRETGEKILWVNFSQSPSIVGLDRAEGHELLTRVLDQYRRPEFQVRFSWRPGSIAFWDNRAAVHYAVRNYGDFPRLMERVLIADERLHADL</sequence>
<dbReference type="Gene3D" id="3.60.130.10">
    <property type="entry name" value="Clavaminate synthase-like"/>
    <property type="match status" value="1"/>
</dbReference>
<dbReference type="OrthoDB" id="7346227at2"/>
<dbReference type="Proteomes" id="UP000196655">
    <property type="component" value="Unassembled WGS sequence"/>
</dbReference>
<dbReference type="GO" id="GO:0046872">
    <property type="term" value="F:metal ion binding"/>
    <property type="evidence" value="ECO:0007669"/>
    <property type="project" value="UniProtKB-KW"/>
</dbReference>
<evidence type="ECO:0000256" key="2">
    <source>
        <dbReference type="ARBA" id="ARBA00022723"/>
    </source>
</evidence>
<keyword evidence="2" id="KW-0479">Metal-binding</keyword>
<keyword evidence="3 7" id="KW-0223">Dioxygenase</keyword>
<dbReference type="PANTHER" id="PTHR30468">
    <property type="entry name" value="ALPHA-KETOGLUTARATE-DEPENDENT SULFONATE DIOXYGENASE"/>
    <property type="match status" value="1"/>
</dbReference>
<dbReference type="EMBL" id="NHON01000001">
    <property type="protein sequence ID" value="OWJ69180.1"/>
    <property type="molecule type" value="Genomic_DNA"/>
</dbReference>
<dbReference type="RefSeq" id="WP_088149170.1">
    <property type="nucleotide sequence ID" value="NZ_NHON01000001.1"/>
</dbReference>
<dbReference type="PANTHER" id="PTHR30468:SF1">
    <property type="entry name" value="ALPHA-KETOGLUTARATE-DEPENDENT SULFONATE DIOXYGENASE"/>
    <property type="match status" value="1"/>
</dbReference>
<comment type="similarity">
    <text evidence="1">Belongs to the TfdA dioxygenase family.</text>
</comment>
<dbReference type="InterPro" id="IPR051323">
    <property type="entry name" value="AtsK-like"/>
</dbReference>
<accession>A0A211ZV81</accession>
<dbReference type="AlphaFoldDB" id="A0A211ZV81"/>
<protein>
    <submittedName>
        <fullName evidence="7">Taurine catabolism dioxygenase TauD</fullName>
    </submittedName>
</protein>